<accession>A0A3D8S9E3</accession>
<organism evidence="2 3">
    <name type="scientific">Coleophoma cylindrospora</name>
    <dbReference type="NCBI Taxonomy" id="1849047"/>
    <lineage>
        <taxon>Eukaryota</taxon>
        <taxon>Fungi</taxon>
        <taxon>Dikarya</taxon>
        <taxon>Ascomycota</taxon>
        <taxon>Pezizomycotina</taxon>
        <taxon>Leotiomycetes</taxon>
        <taxon>Helotiales</taxon>
        <taxon>Dermateaceae</taxon>
        <taxon>Coleophoma</taxon>
    </lineage>
</organism>
<feature type="compositionally biased region" description="Polar residues" evidence="1">
    <location>
        <begin position="472"/>
        <end position="485"/>
    </location>
</feature>
<comment type="caution">
    <text evidence="2">The sequence shown here is derived from an EMBL/GenBank/DDBJ whole genome shotgun (WGS) entry which is preliminary data.</text>
</comment>
<feature type="region of interest" description="Disordered" evidence="1">
    <location>
        <begin position="472"/>
        <end position="494"/>
    </location>
</feature>
<dbReference type="AlphaFoldDB" id="A0A3D8S9E3"/>
<dbReference type="InterPro" id="IPR035979">
    <property type="entry name" value="RBD_domain_sf"/>
</dbReference>
<gene>
    <name evidence="2" type="ORF">BP6252_03836</name>
</gene>
<dbReference type="GO" id="GO:0003676">
    <property type="term" value="F:nucleic acid binding"/>
    <property type="evidence" value="ECO:0007669"/>
    <property type="project" value="InterPro"/>
</dbReference>
<keyword evidence="3" id="KW-1185">Reference proteome</keyword>
<dbReference type="SUPFAM" id="SSF54928">
    <property type="entry name" value="RNA-binding domain, RBD"/>
    <property type="match status" value="1"/>
</dbReference>
<evidence type="ECO:0000313" key="2">
    <source>
        <dbReference type="EMBL" id="RDW82724.1"/>
    </source>
</evidence>
<dbReference type="EMBL" id="PDLM01000003">
    <property type="protein sequence ID" value="RDW82724.1"/>
    <property type="molecule type" value="Genomic_DNA"/>
</dbReference>
<evidence type="ECO:0008006" key="4">
    <source>
        <dbReference type="Google" id="ProtNLM"/>
    </source>
</evidence>
<protein>
    <recommendedName>
        <fullName evidence="4">RRM domain-containing protein</fullName>
    </recommendedName>
</protein>
<feature type="region of interest" description="Disordered" evidence="1">
    <location>
        <begin position="530"/>
        <end position="559"/>
    </location>
</feature>
<name>A0A3D8S9E3_9HELO</name>
<evidence type="ECO:0000256" key="1">
    <source>
        <dbReference type="SAM" id="MobiDB-lite"/>
    </source>
</evidence>
<sequence length="782" mass="87172">MACHSSSKTPNLSGDLADMTYGETKLSKDERDEIRLAIVGNTTLDDVDINCYEYFGKEIPIEGDHGYFTTVGTQMHYLPWNYWLYAEDNVVLEVKGVPTSWTAKVFMTWWNKRFTSFGTVIMTPTVTDLNTKMSWRWLIFRTEAEKLRTMKVFGQVDGVRLPELARGSPTGGRLSVLDSSFGINGNNDSVLIYYIHHACDEWYKEKYTALVRGMMVKNSINALSKVDVTQMSLAELLVNQEKIPLTLLKELAELNHEAKDALDLHGKGNSKGKETMVYGTMGSSIKLDSRGKGREKEIMTVDTTNTGSGVSMMGGSQYQNTVKTGAPPSPKLQLSSIGHHQSLSNTSTLVSQQPECHTFAPGQPIMGPNSQPLYPARSSLQEYFRHFGGPSIHYSQYAFGLAVSQDTQRVDYASKLAYRNYLSKVEAQGQASTQTHPATPATSQLANRLSSLSLEQNGQCNTKKDEEVRTVTETSCEGPEQQSVTPGAHKRNVSSKVLPEISPYLRDEPVFSSFQQPAIAATTPPPTWANVLGQPSSPGHSRIDIGPVRHRAKPSSTPRRLLSVGRIPEVDNIRSVRESSGEVEELQDEQMRVVFLLNLPQSITVTDISDAIREGPICSIRFGHDDDEDTRYAGVIFQHAHHASEFIQVLLKENAASTPGRFKFCADVALGDPFPLTDTLRQMGPPEYASRRLTLVKKAFFFTNGERQLRTMCENLVGAENIQKIFLYNGGNATIIFAEVQAAIKMKRAFEDKVWKERDWEGLQIDYSKDPCEVALRFITEM</sequence>
<dbReference type="OrthoDB" id="77405at2759"/>
<reference evidence="2 3" key="1">
    <citation type="journal article" date="2018" name="IMA Fungus">
        <title>IMA Genome-F 9: Draft genome sequence of Annulohypoxylon stygium, Aspergillus mulundensis, Berkeleyomyces basicola (syn. Thielaviopsis basicola), Ceratocystis smalleyi, two Cercospora beticola strains, Coleophoma cylindrospora, Fusarium fracticaudum, Phialophora cf. hyalina, and Morchella septimelata.</title>
        <authorList>
            <person name="Wingfield B.D."/>
            <person name="Bills G.F."/>
            <person name="Dong Y."/>
            <person name="Huang W."/>
            <person name="Nel W.J."/>
            <person name="Swalarsk-Parry B.S."/>
            <person name="Vaghefi N."/>
            <person name="Wilken P.M."/>
            <person name="An Z."/>
            <person name="de Beer Z.W."/>
            <person name="De Vos L."/>
            <person name="Chen L."/>
            <person name="Duong T.A."/>
            <person name="Gao Y."/>
            <person name="Hammerbacher A."/>
            <person name="Kikkert J.R."/>
            <person name="Li Y."/>
            <person name="Li H."/>
            <person name="Li K."/>
            <person name="Li Q."/>
            <person name="Liu X."/>
            <person name="Ma X."/>
            <person name="Naidoo K."/>
            <person name="Pethybridge S.J."/>
            <person name="Sun J."/>
            <person name="Steenkamp E.T."/>
            <person name="van der Nest M.A."/>
            <person name="van Wyk S."/>
            <person name="Wingfield M.J."/>
            <person name="Xiong C."/>
            <person name="Yue Q."/>
            <person name="Zhang X."/>
        </authorList>
    </citation>
    <scope>NUCLEOTIDE SEQUENCE [LARGE SCALE GENOMIC DNA]</scope>
    <source>
        <strain evidence="2 3">BP6252</strain>
    </source>
</reference>
<proteinExistence type="predicted"/>
<evidence type="ECO:0000313" key="3">
    <source>
        <dbReference type="Proteomes" id="UP000256645"/>
    </source>
</evidence>
<dbReference type="Proteomes" id="UP000256645">
    <property type="component" value="Unassembled WGS sequence"/>
</dbReference>